<protein>
    <submittedName>
        <fullName evidence="4">Glycosyltransferase</fullName>
        <ecNumber evidence="4">2.4.-.-</ecNumber>
    </submittedName>
</protein>
<gene>
    <name evidence="4" type="ORF">ACFP1L_08560</name>
</gene>
<dbReference type="GO" id="GO:0016757">
    <property type="term" value="F:glycosyltransferase activity"/>
    <property type="evidence" value="ECO:0007669"/>
    <property type="project" value="UniProtKB-KW"/>
</dbReference>
<dbReference type="CDD" id="cd00761">
    <property type="entry name" value="Glyco_tranf_GTA_type"/>
    <property type="match status" value="1"/>
</dbReference>
<dbReference type="RefSeq" id="WP_137615675.1">
    <property type="nucleotide sequence ID" value="NZ_BJDI01000003.1"/>
</dbReference>
<keyword evidence="5" id="KW-1185">Reference proteome</keyword>
<dbReference type="PANTHER" id="PTHR22916">
    <property type="entry name" value="GLYCOSYLTRANSFERASE"/>
    <property type="match status" value="1"/>
</dbReference>
<dbReference type="PANTHER" id="PTHR22916:SF51">
    <property type="entry name" value="GLYCOSYLTRANSFERASE EPSH-RELATED"/>
    <property type="match status" value="1"/>
</dbReference>
<evidence type="ECO:0000259" key="3">
    <source>
        <dbReference type="Pfam" id="PF00535"/>
    </source>
</evidence>
<dbReference type="EC" id="2.4.-.-" evidence="4"/>
<evidence type="ECO:0000313" key="5">
    <source>
        <dbReference type="Proteomes" id="UP001596171"/>
    </source>
</evidence>
<name>A0ABW1SKY2_9LACO</name>
<dbReference type="EMBL" id="JBHSSE010000018">
    <property type="protein sequence ID" value="MFC6201918.1"/>
    <property type="molecule type" value="Genomic_DNA"/>
</dbReference>
<keyword evidence="1 4" id="KW-0328">Glycosyltransferase</keyword>
<dbReference type="InterPro" id="IPR029044">
    <property type="entry name" value="Nucleotide-diphossugar_trans"/>
</dbReference>
<evidence type="ECO:0000256" key="2">
    <source>
        <dbReference type="ARBA" id="ARBA00022679"/>
    </source>
</evidence>
<keyword evidence="2 4" id="KW-0808">Transferase</keyword>
<evidence type="ECO:0000256" key="1">
    <source>
        <dbReference type="ARBA" id="ARBA00022676"/>
    </source>
</evidence>
<dbReference type="Pfam" id="PF00535">
    <property type="entry name" value="Glycos_transf_2"/>
    <property type="match status" value="1"/>
</dbReference>
<dbReference type="Gene3D" id="3.90.550.10">
    <property type="entry name" value="Spore Coat Polysaccharide Biosynthesis Protein SpsA, Chain A"/>
    <property type="match status" value="1"/>
</dbReference>
<comment type="caution">
    <text evidence="4">The sequence shown here is derived from an EMBL/GenBank/DDBJ whole genome shotgun (WGS) entry which is preliminary data.</text>
</comment>
<evidence type="ECO:0000313" key="4">
    <source>
        <dbReference type="EMBL" id="MFC6201918.1"/>
    </source>
</evidence>
<sequence length="344" mass="39470">MKLSIIVPTYNSEKYLRQTIASILALKEILDCEVIVVDDGSTDGTRQILDQYSGPAYFRVFTNAHVGVSVARNFGLAQAVGDYVTFVDSDDLIDPKVYQTLMTSARHANEPDIVACSASVNTENVQRLICSEQDKNKLLLSNLYISSDEFTAEEYLSGPVSKLYKRTLLVEHKILFPVGVDNGEDLIFNCYAIMHSHQILIIHGSAYFYRHNLTSLMCQTDLAMQAKNDRFLDEIKQVLLQSRLLKRSDYLAYWSVRLALTNIVRLYWRNPKRYLADFQATVVSLRVNLRHDTVGKLTRRNLNSRQLLMINLLRRMPTSVSMKLVRIACRIKHTQTRRQQLRSL</sequence>
<feature type="domain" description="Glycosyltransferase 2-like" evidence="3">
    <location>
        <begin position="4"/>
        <end position="118"/>
    </location>
</feature>
<reference evidence="5" key="1">
    <citation type="journal article" date="2019" name="Int. J. Syst. Evol. Microbiol.">
        <title>The Global Catalogue of Microorganisms (GCM) 10K type strain sequencing project: providing services to taxonomists for standard genome sequencing and annotation.</title>
        <authorList>
            <consortium name="The Broad Institute Genomics Platform"/>
            <consortium name="The Broad Institute Genome Sequencing Center for Infectious Disease"/>
            <person name="Wu L."/>
            <person name="Ma J."/>
        </authorList>
    </citation>
    <scope>NUCLEOTIDE SEQUENCE [LARGE SCALE GENOMIC DNA]</scope>
    <source>
        <strain evidence="5">CCM 8930</strain>
    </source>
</reference>
<proteinExistence type="predicted"/>
<dbReference type="SUPFAM" id="SSF53448">
    <property type="entry name" value="Nucleotide-diphospho-sugar transferases"/>
    <property type="match status" value="1"/>
</dbReference>
<dbReference type="InterPro" id="IPR001173">
    <property type="entry name" value="Glyco_trans_2-like"/>
</dbReference>
<dbReference type="Proteomes" id="UP001596171">
    <property type="component" value="Unassembled WGS sequence"/>
</dbReference>
<organism evidence="4 5">
    <name type="scientific">Lactiplantibacillus nangangensis</name>
    <dbReference type="NCBI Taxonomy" id="2559917"/>
    <lineage>
        <taxon>Bacteria</taxon>
        <taxon>Bacillati</taxon>
        <taxon>Bacillota</taxon>
        <taxon>Bacilli</taxon>
        <taxon>Lactobacillales</taxon>
        <taxon>Lactobacillaceae</taxon>
        <taxon>Lactiplantibacillus</taxon>
    </lineage>
</organism>
<accession>A0ABW1SKY2</accession>